<sequence>MFTRQVDGWLAPLSAPAGVARSAEAGDFSAEGARIRAEAIDFIERGSVAQPLAAGTPAAACLSAEGAWLRSRALAGQVGAAAEGPLPDVGLGESAEAFVDGLLPHAQKAARVLGVSPGLVIAHAALETGWGRSPLPGANGQPGFNLFGIKAGGRWQGGAADAMTTEHENGRDVKRVEQFRSYGSVADAMDDYTALLSGSARYREALGSGGDARRFADALARGGYATDPRYADKLAQVASRVDTLLARRD</sequence>
<name>A0A6B2KRC0_9NEIS</name>
<protein>
    <submittedName>
        <fullName evidence="3">Flagellar assembly peptidoglycan hydrolase FlgJ</fullName>
    </submittedName>
</protein>
<organism evidence="3 4">
    <name type="scientific">Crenobacter caeni</name>
    <dbReference type="NCBI Taxonomy" id="2705474"/>
    <lineage>
        <taxon>Bacteria</taxon>
        <taxon>Pseudomonadati</taxon>
        <taxon>Pseudomonadota</taxon>
        <taxon>Betaproteobacteria</taxon>
        <taxon>Neisseriales</taxon>
        <taxon>Neisseriaceae</taxon>
        <taxon>Crenobacter</taxon>
    </lineage>
</organism>
<keyword evidence="1 3" id="KW-0378">Hydrolase</keyword>
<dbReference type="Gene3D" id="2.10.70.40">
    <property type="entry name" value="peptidoglycan hydrolase"/>
    <property type="match status" value="1"/>
</dbReference>
<keyword evidence="3" id="KW-0969">Cilium</keyword>
<feature type="domain" description="Mannosyl-glycoprotein endo-beta-N-acetylglucosamidase-like" evidence="2">
    <location>
        <begin position="88"/>
        <end position="249"/>
    </location>
</feature>
<dbReference type="Proteomes" id="UP000482578">
    <property type="component" value="Unassembled WGS sequence"/>
</dbReference>
<dbReference type="RefSeq" id="WP_163316002.1">
    <property type="nucleotide sequence ID" value="NZ_JAAGAA010000006.1"/>
</dbReference>
<evidence type="ECO:0000256" key="1">
    <source>
        <dbReference type="ARBA" id="ARBA00022801"/>
    </source>
</evidence>
<dbReference type="PRINTS" id="PR01002">
    <property type="entry name" value="FLGFLGJ"/>
</dbReference>
<dbReference type="GO" id="GO:0004040">
    <property type="term" value="F:amidase activity"/>
    <property type="evidence" value="ECO:0007669"/>
    <property type="project" value="InterPro"/>
</dbReference>
<dbReference type="Gene3D" id="1.10.530.10">
    <property type="match status" value="1"/>
</dbReference>
<dbReference type="PANTHER" id="PTHR33308">
    <property type="entry name" value="PEPTIDOGLYCAN HYDROLASE FLGJ"/>
    <property type="match status" value="1"/>
</dbReference>
<dbReference type="SMART" id="SM00047">
    <property type="entry name" value="LYZ2"/>
    <property type="match status" value="1"/>
</dbReference>
<dbReference type="AlphaFoldDB" id="A0A6B2KRC0"/>
<evidence type="ECO:0000313" key="4">
    <source>
        <dbReference type="Proteomes" id="UP000482578"/>
    </source>
</evidence>
<evidence type="ECO:0000259" key="2">
    <source>
        <dbReference type="SMART" id="SM00047"/>
    </source>
</evidence>
<keyword evidence="4" id="KW-1185">Reference proteome</keyword>
<dbReference type="EMBL" id="JAAGAA010000006">
    <property type="protein sequence ID" value="NDV12785.1"/>
    <property type="molecule type" value="Genomic_DNA"/>
</dbReference>
<accession>A0A6B2KRC0</accession>
<dbReference type="InterPro" id="IPR002901">
    <property type="entry name" value="MGlyc_endo_b_GlcNAc-like_dom"/>
</dbReference>
<dbReference type="InterPro" id="IPR051056">
    <property type="entry name" value="Glycosyl_Hydrolase_73"/>
</dbReference>
<keyword evidence="3" id="KW-0966">Cell projection</keyword>
<keyword evidence="3" id="KW-0282">Flagellum</keyword>
<evidence type="ECO:0000313" key="3">
    <source>
        <dbReference type="EMBL" id="NDV12785.1"/>
    </source>
</evidence>
<reference evidence="3 4" key="1">
    <citation type="submission" date="2020-02" db="EMBL/GenBank/DDBJ databases">
        <authorList>
            <person name="Yang Z."/>
        </authorList>
    </citation>
    <scope>NUCLEOTIDE SEQUENCE [LARGE SCALE GENOMIC DNA]</scope>
    <source>
        <strain evidence="3 4">HX-7-9</strain>
    </source>
</reference>
<proteinExistence type="predicted"/>
<gene>
    <name evidence="3" type="ORF">GZH52_08205</name>
</gene>
<dbReference type="PANTHER" id="PTHR33308:SF9">
    <property type="entry name" value="PEPTIDOGLYCAN HYDROLASE FLGJ"/>
    <property type="match status" value="1"/>
</dbReference>
<dbReference type="GO" id="GO:0071973">
    <property type="term" value="P:bacterial-type flagellum-dependent cell motility"/>
    <property type="evidence" value="ECO:0007669"/>
    <property type="project" value="TreeGrafter"/>
</dbReference>
<dbReference type="Pfam" id="PF01832">
    <property type="entry name" value="Glucosaminidase"/>
    <property type="match status" value="1"/>
</dbReference>
<comment type="caution">
    <text evidence="3">The sequence shown here is derived from an EMBL/GenBank/DDBJ whole genome shotgun (WGS) entry which is preliminary data.</text>
</comment>